<evidence type="ECO:0000313" key="3">
    <source>
        <dbReference type="Proteomes" id="UP000663848"/>
    </source>
</evidence>
<organism evidence="2 3">
    <name type="scientific">Rotaria socialis</name>
    <dbReference type="NCBI Taxonomy" id="392032"/>
    <lineage>
        <taxon>Eukaryota</taxon>
        <taxon>Metazoa</taxon>
        <taxon>Spiralia</taxon>
        <taxon>Gnathifera</taxon>
        <taxon>Rotifera</taxon>
        <taxon>Eurotatoria</taxon>
        <taxon>Bdelloidea</taxon>
        <taxon>Philodinida</taxon>
        <taxon>Philodinidae</taxon>
        <taxon>Rotaria</taxon>
    </lineage>
</organism>
<accession>A0A822CS10</accession>
<proteinExistence type="predicted"/>
<comment type="caution">
    <text evidence="2">The sequence shown here is derived from an EMBL/GenBank/DDBJ whole genome shotgun (WGS) entry which is preliminary data.</text>
</comment>
<feature type="region of interest" description="Disordered" evidence="1">
    <location>
        <begin position="1"/>
        <end position="22"/>
    </location>
</feature>
<protein>
    <submittedName>
        <fullName evidence="2">Uncharacterized protein</fullName>
    </submittedName>
</protein>
<name>A0A822CS10_9BILA</name>
<dbReference type="Proteomes" id="UP000663848">
    <property type="component" value="Unassembled WGS sequence"/>
</dbReference>
<gene>
    <name evidence="2" type="ORF">QYT958_LOCUS41987</name>
</gene>
<feature type="non-terminal residue" evidence="2">
    <location>
        <position position="1"/>
    </location>
</feature>
<evidence type="ECO:0000256" key="1">
    <source>
        <dbReference type="SAM" id="MobiDB-lite"/>
    </source>
</evidence>
<evidence type="ECO:0000313" key="2">
    <source>
        <dbReference type="EMBL" id="CAF5050117.1"/>
    </source>
</evidence>
<dbReference type="AlphaFoldDB" id="A0A822CS10"/>
<reference evidence="2" key="1">
    <citation type="submission" date="2021-02" db="EMBL/GenBank/DDBJ databases">
        <authorList>
            <person name="Nowell W R."/>
        </authorList>
    </citation>
    <scope>NUCLEOTIDE SEQUENCE</scope>
</reference>
<dbReference type="EMBL" id="CAJOBR010050747">
    <property type="protein sequence ID" value="CAF5050117.1"/>
    <property type="molecule type" value="Genomic_DNA"/>
</dbReference>
<sequence length="22" mass="2600">MAKVQLENLRQAERQGPLSKRF</sequence>